<comment type="pathway">
    <text evidence="1">Glycerolipid metabolism; triacylglycerol biosynthesis.</text>
</comment>
<evidence type="ECO:0000256" key="6">
    <source>
        <dbReference type="ARBA" id="ARBA00022798"/>
    </source>
</evidence>
<reference evidence="9 10" key="1">
    <citation type="journal article" date="2011" name="J. Bacteriol.">
        <title>Genome sequence of strain IMCC3088, a proteorhodopsin-containing marine bacterium belonging to the OM60/NOR5 clade.</title>
        <authorList>
            <person name="Jang Y."/>
            <person name="Oh H.M."/>
            <person name="Kang I."/>
            <person name="Lee K."/>
            <person name="Yang S.J."/>
            <person name="Cho J.C."/>
        </authorList>
    </citation>
    <scope>NUCLEOTIDE SEQUENCE [LARGE SCALE GENOMIC DNA]</scope>
    <source>
        <strain evidence="9 10">IMCC3088</strain>
    </source>
</reference>
<evidence type="ECO:0000256" key="4">
    <source>
        <dbReference type="ARBA" id="ARBA00013244"/>
    </source>
</evidence>
<dbReference type="GO" id="GO:0004144">
    <property type="term" value="F:diacylglycerol O-acyltransferase activity"/>
    <property type="evidence" value="ECO:0007669"/>
    <property type="project" value="UniProtKB-EC"/>
</dbReference>
<dbReference type="Pfam" id="PF03007">
    <property type="entry name" value="WS_DGAT_cat"/>
    <property type="match status" value="1"/>
</dbReference>
<accession>F3L1T7</accession>
<comment type="caution">
    <text evidence="9">The sequence shown here is derived from an EMBL/GenBank/DDBJ whole genome shotgun (WGS) entry which is preliminary data.</text>
</comment>
<dbReference type="eggNOG" id="COG1020">
    <property type="taxonomic scope" value="Bacteria"/>
</dbReference>
<dbReference type="RefSeq" id="WP_009575724.1">
    <property type="nucleotide sequence ID" value="NZ_AEIG01000035.1"/>
</dbReference>
<comment type="catalytic activity">
    <reaction evidence="8">
        <text>an acyl-CoA + a 1,2-diacyl-sn-glycerol = a triacyl-sn-glycerol + CoA</text>
        <dbReference type="Rhea" id="RHEA:10868"/>
        <dbReference type="ChEBI" id="CHEBI:17815"/>
        <dbReference type="ChEBI" id="CHEBI:57287"/>
        <dbReference type="ChEBI" id="CHEBI:58342"/>
        <dbReference type="ChEBI" id="CHEBI:64615"/>
        <dbReference type="EC" id="2.3.1.20"/>
    </reaction>
</comment>
<dbReference type="GO" id="GO:0051701">
    <property type="term" value="P:biological process involved in interaction with host"/>
    <property type="evidence" value="ECO:0007669"/>
    <property type="project" value="TreeGrafter"/>
</dbReference>
<evidence type="ECO:0000256" key="3">
    <source>
        <dbReference type="ARBA" id="ARBA00009587"/>
    </source>
</evidence>
<dbReference type="GO" id="GO:0019432">
    <property type="term" value="P:triglyceride biosynthetic process"/>
    <property type="evidence" value="ECO:0007669"/>
    <property type="project" value="UniProtKB-UniPathway"/>
</dbReference>
<organism evidence="9 10">
    <name type="scientific">Aequoribacter fuscus</name>
    <dbReference type="NCBI Taxonomy" id="2518989"/>
    <lineage>
        <taxon>Bacteria</taxon>
        <taxon>Pseudomonadati</taxon>
        <taxon>Pseudomonadota</taxon>
        <taxon>Gammaproteobacteria</taxon>
        <taxon>Cellvibrionales</taxon>
        <taxon>Halieaceae</taxon>
        <taxon>Aequoribacter</taxon>
    </lineage>
</organism>
<keyword evidence="10" id="KW-1185">Reference proteome</keyword>
<dbReference type="InterPro" id="IPR009721">
    <property type="entry name" value="O-acyltransferase_WSD1_C"/>
</dbReference>
<dbReference type="PANTHER" id="PTHR31650">
    <property type="entry name" value="O-ACYLTRANSFERASE (WSD1-LIKE) FAMILY PROTEIN"/>
    <property type="match status" value="1"/>
</dbReference>
<dbReference type="Gene3D" id="3.30.559.10">
    <property type="entry name" value="Chloramphenicol acetyltransferase-like domain"/>
    <property type="match status" value="1"/>
</dbReference>
<dbReference type="AlphaFoldDB" id="F3L1T7"/>
<keyword evidence="7" id="KW-0012">Acyltransferase</keyword>
<comment type="pathway">
    <text evidence="2">Lipid metabolism.</text>
</comment>
<dbReference type="STRING" id="2518989.IMCC3088_1427"/>
<keyword evidence="5" id="KW-0808">Transferase</keyword>
<dbReference type="InterPro" id="IPR045034">
    <property type="entry name" value="O-acyltransferase_WSD1-like"/>
</dbReference>
<dbReference type="GO" id="GO:0005886">
    <property type="term" value="C:plasma membrane"/>
    <property type="evidence" value="ECO:0007669"/>
    <property type="project" value="TreeGrafter"/>
</dbReference>
<comment type="similarity">
    <text evidence="3">Belongs to the long-chain O-acyltransferase family.</text>
</comment>
<dbReference type="Proteomes" id="UP000005615">
    <property type="component" value="Unassembled WGS sequence"/>
</dbReference>
<dbReference type="GO" id="GO:0071731">
    <property type="term" value="P:response to nitric oxide"/>
    <property type="evidence" value="ECO:0007669"/>
    <property type="project" value="TreeGrafter"/>
</dbReference>
<dbReference type="GO" id="GO:0001666">
    <property type="term" value="P:response to hypoxia"/>
    <property type="evidence" value="ECO:0007669"/>
    <property type="project" value="TreeGrafter"/>
</dbReference>
<evidence type="ECO:0000313" key="9">
    <source>
        <dbReference type="EMBL" id="EGG29699.1"/>
    </source>
</evidence>
<dbReference type="SUPFAM" id="SSF52777">
    <property type="entry name" value="CoA-dependent acyltransferases"/>
    <property type="match status" value="1"/>
</dbReference>
<dbReference type="GO" id="GO:0006071">
    <property type="term" value="P:glycerol metabolic process"/>
    <property type="evidence" value="ECO:0007669"/>
    <property type="project" value="UniProtKB-KW"/>
</dbReference>
<gene>
    <name evidence="9" type="ORF">IMCC3088_1427</name>
</gene>
<dbReference type="Pfam" id="PF06974">
    <property type="entry name" value="WS_DGAT_C"/>
    <property type="match status" value="1"/>
</dbReference>
<evidence type="ECO:0000313" key="10">
    <source>
        <dbReference type="Proteomes" id="UP000005615"/>
    </source>
</evidence>
<dbReference type="OrthoDB" id="9810950at2"/>
<dbReference type="InterPro" id="IPR004255">
    <property type="entry name" value="O-acyltransferase_WSD1_N"/>
</dbReference>
<sequence>MTQGFQFDDRLSALDEIMLRAESNPKTRNWVLSLVILDKKPNTARLLEQLERASREFVRLRQVVVPALTPVGFARWQAAEYFDPQEHFEHVALPRGSSFDDLLQLACNFINRPGDLKRPLWEAMLVDNVKHPEGKSAFMLRMHHAIADGMGAVQLFLSLFDTQADGTPREFLDPPSAQPMSWLARATADVRDSLPDAKRLATGAAKVALAHLASPVKQWREDKALVDSVLRLYGTKGAPGSPLLAERGMSRKFLAWDFPFPPFKQALKNLGWSVNDGYLTALTLGLKRYHEELHCPLESMPLTIPVNVRRGNDSEQTAGNHIAPVKLALPMDLEDPHEIAADIGAKVRSAVQEPALGLMSWVAPTIKGAPQFVVDKIADSMAEVDIQASNVPGYPFAPYLAGSKIVRSYPFAPLPGVAAMVALYTQNDVAHIGIQLDKAAVEDSDRFERCLKAAFEEVIELGA</sequence>
<name>F3L1T7_9GAMM</name>
<dbReference type="EMBL" id="AEIG01000035">
    <property type="protein sequence ID" value="EGG29699.1"/>
    <property type="molecule type" value="Genomic_DNA"/>
</dbReference>
<proteinExistence type="inferred from homology"/>
<dbReference type="EC" id="2.3.1.20" evidence="4"/>
<evidence type="ECO:0000256" key="1">
    <source>
        <dbReference type="ARBA" id="ARBA00004771"/>
    </source>
</evidence>
<dbReference type="PANTHER" id="PTHR31650:SF1">
    <property type="entry name" value="WAX ESTER SYNTHASE_DIACYLGLYCEROL ACYLTRANSFERASE 4-RELATED"/>
    <property type="match status" value="1"/>
</dbReference>
<evidence type="ECO:0000256" key="2">
    <source>
        <dbReference type="ARBA" id="ARBA00005189"/>
    </source>
</evidence>
<evidence type="ECO:0000256" key="5">
    <source>
        <dbReference type="ARBA" id="ARBA00022679"/>
    </source>
</evidence>
<dbReference type="UniPathway" id="UPA00282"/>
<evidence type="ECO:0000256" key="8">
    <source>
        <dbReference type="ARBA" id="ARBA00048109"/>
    </source>
</evidence>
<keyword evidence="6" id="KW-0319">Glycerol metabolism</keyword>
<evidence type="ECO:0000256" key="7">
    <source>
        <dbReference type="ARBA" id="ARBA00023315"/>
    </source>
</evidence>
<protein>
    <recommendedName>
        <fullName evidence="4">diacylglycerol O-acyltransferase</fullName>
        <ecNumber evidence="4">2.3.1.20</ecNumber>
    </recommendedName>
</protein>
<dbReference type="InterPro" id="IPR023213">
    <property type="entry name" value="CAT-like_dom_sf"/>
</dbReference>